<evidence type="ECO:0000256" key="1">
    <source>
        <dbReference type="ARBA" id="ARBA00004479"/>
    </source>
</evidence>
<evidence type="ECO:0000256" key="3">
    <source>
        <dbReference type="ARBA" id="ARBA00022692"/>
    </source>
</evidence>
<dbReference type="InParanoid" id="A0A0V0R401"/>
<dbReference type="AlphaFoldDB" id="A0A0V0R401"/>
<keyword evidence="3 9" id="KW-0812">Transmembrane</keyword>
<gene>
    <name evidence="12" type="ORF">PPERSA_05871</name>
</gene>
<dbReference type="GO" id="GO:0016020">
    <property type="term" value="C:membrane"/>
    <property type="evidence" value="ECO:0007669"/>
    <property type="project" value="UniProtKB-SubCell"/>
</dbReference>
<evidence type="ECO:0000313" key="13">
    <source>
        <dbReference type="Proteomes" id="UP000054937"/>
    </source>
</evidence>
<dbReference type="Pfam" id="PF01105">
    <property type="entry name" value="EMP24_GP25L"/>
    <property type="match status" value="1"/>
</dbReference>
<keyword evidence="5 9" id="KW-1133">Transmembrane helix</keyword>
<feature type="signal peptide" evidence="10">
    <location>
        <begin position="1"/>
        <end position="25"/>
    </location>
</feature>
<dbReference type="SMART" id="SM01190">
    <property type="entry name" value="EMP24_GP25L"/>
    <property type="match status" value="1"/>
</dbReference>
<evidence type="ECO:0000259" key="11">
    <source>
        <dbReference type="SMART" id="SM01190"/>
    </source>
</evidence>
<comment type="caution">
    <text evidence="12">The sequence shown here is derived from an EMBL/GenBank/DDBJ whole genome shotgun (WGS) entry which is preliminary data.</text>
</comment>
<dbReference type="InterPro" id="IPR009038">
    <property type="entry name" value="GOLD_dom"/>
</dbReference>
<protein>
    <recommendedName>
        <fullName evidence="11">GOLD domain-containing protein</fullName>
    </recommendedName>
</protein>
<dbReference type="OrthoDB" id="1929172at2759"/>
<dbReference type="Proteomes" id="UP000054937">
    <property type="component" value="Unassembled WGS sequence"/>
</dbReference>
<keyword evidence="6 9" id="KW-0472">Membrane</keyword>
<accession>A0A0V0R401</accession>
<dbReference type="InterPro" id="IPR036598">
    <property type="entry name" value="GOLD_dom_sf"/>
</dbReference>
<dbReference type="GO" id="GO:0012505">
    <property type="term" value="C:endomembrane system"/>
    <property type="evidence" value="ECO:0007669"/>
    <property type="project" value="UniProtKB-SubCell"/>
</dbReference>
<evidence type="ECO:0000256" key="9">
    <source>
        <dbReference type="SAM" id="Phobius"/>
    </source>
</evidence>
<evidence type="ECO:0000256" key="7">
    <source>
        <dbReference type="ARBA" id="ARBA00037847"/>
    </source>
</evidence>
<evidence type="ECO:0000313" key="12">
    <source>
        <dbReference type="EMBL" id="KRX09202.1"/>
    </source>
</evidence>
<dbReference type="EMBL" id="LDAU01000053">
    <property type="protein sequence ID" value="KRX09202.1"/>
    <property type="molecule type" value="Genomic_DNA"/>
</dbReference>
<evidence type="ECO:0000256" key="8">
    <source>
        <dbReference type="SAM" id="MobiDB-lite"/>
    </source>
</evidence>
<feature type="transmembrane region" description="Helical" evidence="9">
    <location>
        <begin position="366"/>
        <end position="388"/>
    </location>
</feature>
<feature type="compositionally biased region" description="Basic and acidic residues" evidence="8">
    <location>
        <begin position="153"/>
        <end position="170"/>
    </location>
</feature>
<keyword evidence="13" id="KW-1185">Reference proteome</keyword>
<keyword evidence="4 10" id="KW-0732">Signal</keyword>
<organism evidence="12 13">
    <name type="scientific">Pseudocohnilembus persalinus</name>
    <name type="common">Ciliate</name>
    <dbReference type="NCBI Taxonomy" id="266149"/>
    <lineage>
        <taxon>Eukaryota</taxon>
        <taxon>Sar</taxon>
        <taxon>Alveolata</taxon>
        <taxon>Ciliophora</taxon>
        <taxon>Intramacronucleata</taxon>
        <taxon>Oligohymenophorea</taxon>
        <taxon>Scuticociliatia</taxon>
        <taxon>Philasterida</taxon>
        <taxon>Pseudocohnilembidae</taxon>
        <taxon>Pseudocohnilembus</taxon>
    </lineage>
</organism>
<evidence type="ECO:0000256" key="5">
    <source>
        <dbReference type="ARBA" id="ARBA00022989"/>
    </source>
</evidence>
<proteinExistence type="inferred from homology"/>
<dbReference type="InterPro" id="IPR015720">
    <property type="entry name" value="Emp24-like"/>
</dbReference>
<dbReference type="PANTHER" id="PTHR22811">
    <property type="entry name" value="TRANSMEMBRANE EMP24 DOMAIN-CONTAINING PROTEIN"/>
    <property type="match status" value="1"/>
</dbReference>
<comment type="subcellular location">
    <subcellularLocation>
        <location evidence="7">Endomembrane system</location>
        <topology evidence="7">Single-pass membrane protein</topology>
    </subcellularLocation>
    <subcellularLocation>
        <location evidence="1">Membrane</location>
        <topology evidence="1">Single-pass type I membrane protein</topology>
    </subcellularLocation>
</comment>
<feature type="chain" id="PRO_5006867689" description="GOLD domain-containing protein" evidence="10">
    <location>
        <begin position="26"/>
        <end position="398"/>
    </location>
</feature>
<name>A0A0V0R401_PSEPJ</name>
<feature type="region of interest" description="Disordered" evidence="8">
    <location>
        <begin position="29"/>
        <end position="52"/>
    </location>
</feature>
<dbReference type="SUPFAM" id="SSF101576">
    <property type="entry name" value="Supernatant protein factor (SPF), C-terminal domain"/>
    <property type="match status" value="1"/>
</dbReference>
<comment type="similarity">
    <text evidence="2">Belongs to the EMP24/GP25L family.</text>
</comment>
<feature type="domain" description="GOLD" evidence="11">
    <location>
        <begin position="222"/>
        <end position="393"/>
    </location>
</feature>
<evidence type="ECO:0000256" key="10">
    <source>
        <dbReference type="SAM" id="SignalP"/>
    </source>
</evidence>
<evidence type="ECO:0000256" key="2">
    <source>
        <dbReference type="ARBA" id="ARBA00007104"/>
    </source>
</evidence>
<evidence type="ECO:0000256" key="4">
    <source>
        <dbReference type="ARBA" id="ARBA00022729"/>
    </source>
</evidence>
<feature type="region of interest" description="Disordered" evidence="8">
    <location>
        <begin position="143"/>
        <end position="198"/>
    </location>
</feature>
<evidence type="ECO:0000256" key="6">
    <source>
        <dbReference type="ARBA" id="ARBA00023136"/>
    </source>
</evidence>
<sequence>MKKSLLFFIALLLVISLLNNTQVQCWSKQQKDKAADESKRGEKAKQRSQRSIEDIQKEIDRLDKVLEVEINEEHGIPQAKLNELNTEIEKIQVFIDEEKNEDKKKYFQDEKDQKLKEIEAKIVEEKRRFDAQTRRRQRLQNEINEAQNGTQQEKQEQEQESKKQREEQIKKNHGNKNQNGDENSSKEDEHIEIEEDVKADESMADWLKQWEEEMEGFKADEMLSFEVPAKGYEVFLEDVKGPCTIRGAFFINFDSKDGIELKIMDPDNKEVEKLVGKKQGIFKFEAQVAGTYSFYFQNRRSKNKKQVSFAVDVSESEFLQKEDIDQITQEFRDIFKGVKSQLSQFKTLRRKNRAVDQNRESNATKVFVFTVLETIFIIGCTLFQVIYIKRILDHKSFV</sequence>
<reference evidence="12 13" key="1">
    <citation type="journal article" date="2015" name="Sci. Rep.">
        <title>Genome of the facultative scuticociliatosis pathogen Pseudocohnilembus persalinus provides insight into its virulence through horizontal gene transfer.</title>
        <authorList>
            <person name="Xiong J."/>
            <person name="Wang G."/>
            <person name="Cheng J."/>
            <person name="Tian M."/>
            <person name="Pan X."/>
            <person name="Warren A."/>
            <person name="Jiang C."/>
            <person name="Yuan D."/>
            <person name="Miao W."/>
        </authorList>
    </citation>
    <scope>NUCLEOTIDE SEQUENCE [LARGE SCALE GENOMIC DNA]</scope>
    <source>
        <strain evidence="12">36N120E</strain>
    </source>
</reference>